<protein>
    <recommendedName>
        <fullName evidence="4">tRNA-binding domain-containing protein</fullName>
    </recommendedName>
</protein>
<dbReference type="SUPFAM" id="SSF50249">
    <property type="entry name" value="Nucleic acid-binding proteins"/>
    <property type="match status" value="1"/>
</dbReference>
<evidence type="ECO:0000313" key="6">
    <source>
        <dbReference type="Proteomes" id="UP000002729"/>
    </source>
</evidence>
<evidence type="ECO:0000256" key="3">
    <source>
        <dbReference type="PROSITE-ProRule" id="PRU00209"/>
    </source>
</evidence>
<dbReference type="InterPro" id="IPR012340">
    <property type="entry name" value="NA-bd_OB-fold"/>
</dbReference>
<dbReference type="RefSeq" id="XP_009033250.1">
    <property type="nucleotide sequence ID" value="XM_009035002.1"/>
</dbReference>
<dbReference type="AlphaFoldDB" id="F0XYH7"/>
<dbReference type="PANTHER" id="PTHR11586">
    <property type="entry name" value="TRNA-AMINOACYLATION COFACTOR ARC1 FAMILY MEMBER"/>
    <property type="match status" value="1"/>
</dbReference>
<dbReference type="Gene3D" id="2.40.50.140">
    <property type="entry name" value="Nucleic acid-binding proteins"/>
    <property type="match status" value="1"/>
</dbReference>
<keyword evidence="1 3" id="KW-0820">tRNA-binding</keyword>
<dbReference type="PROSITE" id="PS50886">
    <property type="entry name" value="TRBD"/>
    <property type="match status" value="1"/>
</dbReference>
<evidence type="ECO:0000313" key="5">
    <source>
        <dbReference type="EMBL" id="EGB12171.1"/>
    </source>
</evidence>
<dbReference type="InterPro" id="IPR002547">
    <property type="entry name" value="tRNA-bd_dom"/>
</dbReference>
<dbReference type="eggNOG" id="KOG2241">
    <property type="taxonomic scope" value="Eukaryota"/>
</dbReference>
<dbReference type="InParanoid" id="F0XYH7"/>
<name>F0XYH7_AURAN</name>
<evidence type="ECO:0000256" key="1">
    <source>
        <dbReference type="ARBA" id="ARBA00022555"/>
    </source>
</evidence>
<evidence type="ECO:0000256" key="2">
    <source>
        <dbReference type="ARBA" id="ARBA00022884"/>
    </source>
</evidence>
<feature type="non-terminal residue" evidence="5">
    <location>
        <position position="1"/>
    </location>
</feature>
<accession>F0XYH7</accession>
<keyword evidence="2 3" id="KW-0694">RNA-binding</keyword>
<dbReference type="Pfam" id="PF01588">
    <property type="entry name" value="tRNA_bind"/>
    <property type="match status" value="1"/>
</dbReference>
<sequence>AKLELLVGTVTSAEPHEGADALFKTWVDCGEAEARTVGAGLRAHYGDAAELVGARVLVLSNTKPRNLAGFKSAGMLLCSTDADGATALLRAPEGAKNGDRATFAGLPD</sequence>
<dbReference type="OrthoDB" id="19141at2759"/>
<feature type="non-terminal residue" evidence="5">
    <location>
        <position position="108"/>
    </location>
</feature>
<keyword evidence="6" id="KW-1185">Reference proteome</keyword>
<organism evidence="6">
    <name type="scientific">Aureococcus anophagefferens</name>
    <name type="common">Harmful bloom alga</name>
    <dbReference type="NCBI Taxonomy" id="44056"/>
    <lineage>
        <taxon>Eukaryota</taxon>
        <taxon>Sar</taxon>
        <taxon>Stramenopiles</taxon>
        <taxon>Ochrophyta</taxon>
        <taxon>Pelagophyceae</taxon>
        <taxon>Pelagomonadales</taxon>
        <taxon>Pelagomonadaceae</taxon>
        <taxon>Aureococcus</taxon>
    </lineage>
</organism>
<reference evidence="5 6" key="1">
    <citation type="journal article" date="2011" name="Proc. Natl. Acad. Sci. U.S.A.">
        <title>Niche of harmful alga Aureococcus anophagefferens revealed through ecogenomics.</title>
        <authorList>
            <person name="Gobler C.J."/>
            <person name="Berry D.L."/>
            <person name="Dyhrman S.T."/>
            <person name="Wilhelm S.W."/>
            <person name="Salamov A."/>
            <person name="Lobanov A.V."/>
            <person name="Zhang Y."/>
            <person name="Collier J.L."/>
            <person name="Wurch L.L."/>
            <person name="Kustka A.B."/>
            <person name="Dill B.D."/>
            <person name="Shah M."/>
            <person name="VerBerkmoes N.C."/>
            <person name="Kuo A."/>
            <person name="Terry A."/>
            <person name="Pangilinan J."/>
            <person name="Lindquist E.A."/>
            <person name="Lucas S."/>
            <person name="Paulsen I.T."/>
            <person name="Hattenrath-Lehmann T.K."/>
            <person name="Talmage S.C."/>
            <person name="Walker E.A."/>
            <person name="Koch F."/>
            <person name="Burson A.M."/>
            <person name="Marcoval M.A."/>
            <person name="Tang Y.Z."/>
            <person name="Lecleir G.R."/>
            <person name="Coyne K.J."/>
            <person name="Berg G.M."/>
            <person name="Bertrand E.M."/>
            <person name="Saito M.A."/>
            <person name="Gladyshev V.N."/>
            <person name="Grigoriev I.V."/>
        </authorList>
    </citation>
    <scope>NUCLEOTIDE SEQUENCE [LARGE SCALE GENOMIC DNA]</scope>
    <source>
        <strain evidence="6">CCMP 1984</strain>
    </source>
</reference>
<proteinExistence type="predicted"/>
<dbReference type="Proteomes" id="UP000002729">
    <property type="component" value="Unassembled WGS sequence"/>
</dbReference>
<gene>
    <name evidence="5" type="ORF">AURANDRAFT_15960</name>
</gene>
<dbReference type="GeneID" id="20218575"/>
<dbReference type="OMA" id="PHEGADA"/>
<evidence type="ECO:0000259" key="4">
    <source>
        <dbReference type="PROSITE" id="PS50886"/>
    </source>
</evidence>
<dbReference type="GO" id="GO:0000049">
    <property type="term" value="F:tRNA binding"/>
    <property type="evidence" value="ECO:0007669"/>
    <property type="project" value="UniProtKB-UniRule"/>
</dbReference>
<dbReference type="InterPro" id="IPR051270">
    <property type="entry name" value="Tyrosine-tRNA_ligase_regulator"/>
</dbReference>
<dbReference type="PANTHER" id="PTHR11586:SF33">
    <property type="entry name" value="AMINOACYL TRNA SYNTHASE COMPLEX-INTERACTING MULTIFUNCTIONAL PROTEIN 1"/>
    <property type="match status" value="1"/>
</dbReference>
<dbReference type="EMBL" id="GL833121">
    <property type="protein sequence ID" value="EGB12171.1"/>
    <property type="molecule type" value="Genomic_DNA"/>
</dbReference>
<feature type="domain" description="TRNA-binding" evidence="4">
    <location>
        <begin position="1"/>
        <end position="102"/>
    </location>
</feature>
<dbReference type="KEGG" id="aaf:AURANDRAFT_15960"/>